<dbReference type="VEuPathDB" id="FungiDB:BO97DRAFT_307632"/>
<protein>
    <recommendedName>
        <fullName evidence="5">Integral membrane protein</fullName>
    </recommendedName>
</protein>
<keyword evidence="2" id="KW-0472">Membrane</keyword>
<dbReference type="STRING" id="1450537.A0A395HZA4"/>
<feature type="transmembrane region" description="Helical" evidence="2">
    <location>
        <begin position="352"/>
        <end position="370"/>
    </location>
</feature>
<proteinExistence type="predicted"/>
<gene>
    <name evidence="3" type="ORF">BO97DRAFT_307632</name>
</gene>
<accession>A0A395HZA4</accession>
<name>A0A395HZA4_ASPHC</name>
<keyword evidence="4" id="KW-1185">Reference proteome</keyword>
<feature type="transmembrane region" description="Helical" evidence="2">
    <location>
        <begin position="326"/>
        <end position="346"/>
    </location>
</feature>
<feature type="non-terminal residue" evidence="3">
    <location>
        <position position="379"/>
    </location>
</feature>
<evidence type="ECO:0000313" key="4">
    <source>
        <dbReference type="Proteomes" id="UP000248961"/>
    </source>
</evidence>
<feature type="region of interest" description="Disordered" evidence="1">
    <location>
        <begin position="63"/>
        <end position="93"/>
    </location>
</feature>
<feature type="non-terminal residue" evidence="3">
    <location>
        <position position="1"/>
    </location>
</feature>
<keyword evidence="2" id="KW-0812">Transmembrane</keyword>
<feature type="compositionally biased region" description="Basic and acidic residues" evidence="1">
    <location>
        <begin position="68"/>
        <end position="77"/>
    </location>
</feature>
<feature type="transmembrane region" description="Helical" evidence="2">
    <location>
        <begin position="286"/>
        <end position="306"/>
    </location>
</feature>
<evidence type="ECO:0000256" key="1">
    <source>
        <dbReference type="SAM" id="MobiDB-lite"/>
    </source>
</evidence>
<feature type="transmembrane region" description="Helical" evidence="2">
    <location>
        <begin position="160"/>
        <end position="181"/>
    </location>
</feature>
<evidence type="ECO:0000313" key="3">
    <source>
        <dbReference type="EMBL" id="RAL11594.1"/>
    </source>
</evidence>
<organism evidence="3 4">
    <name type="scientific">Aspergillus homomorphus (strain CBS 101889)</name>
    <dbReference type="NCBI Taxonomy" id="1450537"/>
    <lineage>
        <taxon>Eukaryota</taxon>
        <taxon>Fungi</taxon>
        <taxon>Dikarya</taxon>
        <taxon>Ascomycota</taxon>
        <taxon>Pezizomycotina</taxon>
        <taxon>Eurotiomycetes</taxon>
        <taxon>Eurotiomycetidae</taxon>
        <taxon>Eurotiales</taxon>
        <taxon>Aspergillaceae</taxon>
        <taxon>Aspergillus</taxon>
        <taxon>Aspergillus subgen. Circumdati</taxon>
    </lineage>
</organism>
<feature type="compositionally biased region" description="Polar residues" evidence="1">
    <location>
        <begin position="22"/>
        <end position="39"/>
    </location>
</feature>
<sequence length="379" mass="41473">LHLTHVTGSIPFLNPTHAAYRATTSTTSHQSPKTSNPRQSPGIYRLWRARDTRKGRHALRIVTAANHSDVDTTKTQRTDPQLQPPPSTKTTPQIQIQIQKPRRRITPSTLTKPLTDLPTLTALLFLVGSVIWILNAFFVWLPLQDPASEFAGEEIGGGGWTAFIGAAVFEVGSWGLVLEAVSVLPSGDDRCWGWGVETAIRENSGEATTLVLQPTTSPCICRRAGRRGFLGMRLLRQSGKKDNLHELGFLASLTQLVGASIFWIAGFTGLPGIINHMGPALTDGVYWVPQVVGGVCFVVSGGLFTLETQERWDRPAWTVLGWHIGVWNVVGGVGFTLCGVFGLAGLQYQACLATFWGSWAFLWASALQCYESLEKWPVE</sequence>
<dbReference type="Proteomes" id="UP000248961">
    <property type="component" value="Unassembled WGS sequence"/>
</dbReference>
<dbReference type="AlphaFoldDB" id="A0A395HZA4"/>
<keyword evidence="2" id="KW-1133">Transmembrane helix</keyword>
<evidence type="ECO:0000256" key="2">
    <source>
        <dbReference type="SAM" id="Phobius"/>
    </source>
</evidence>
<evidence type="ECO:0008006" key="5">
    <source>
        <dbReference type="Google" id="ProtNLM"/>
    </source>
</evidence>
<feature type="region of interest" description="Disordered" evidence="1">
    <location>
        <begin position="22"/>
        <end position="42"/>
    </location>
</feature>
<feature type="transmembrane region" description="Helical" evidence="2">
    <location>
        <begin position="247"/>
        <end position="274"/>
    </location>
</feature>
<dbReference type="EMBL" id="KZ824287">
    <property type="protein sequence ID" value="RAL11594.1"/>
    <property type="molecule type" value="Genomic_DNA"/>
</dbReference>
<reference evidence="3 4" key="1">
    <citation type="submission" date="2018-02" db="EMBL/GenBank/DDBJ databases">
        <title>The genomes of Aspergillus section Nigri reveals drivers in fungal speciation.</title>
        <authorList>
            <consortium name="DOE Joint Genome Institute"/>
            <person name="Vesth T.C."/>
            <person name="Nybo J."/>
            <person name="Theobald S."/>
            <person name="Brandl J."/>
            <person name="Frisvad J.C."/>
            <person name="Nielsen K.F."/>
            <person name="Lyhne E.K."/>
            <person name="Kogle M.E."/>
            <person name="Kuo A."/>
            <person name="Riley R."/>
            <person name="Clum A."/>
            <person name="Nolan M."/>
            <person name="Lipzen A."/>
            <person name="Salamov A."/>
            <person name="Henrissat B."/>
            <person name="Wiebenga A."/>
            <person name="De vries R.P."/>
            <person name="Grigoriev I.V."/>
            <person name="Mortensen U.H."/>
            <person name="Andersen M.R."/>
            <person name="Baker S.E."/>
        </authorList>
    </citation>
    <scope>NUCLEOTIDE SEQUENCE [LARGE SCALE GENOMIC DNA]</scope>
    <source>
        <strain evidence="3 4">CBS 101889</strain>
    </source>
</reference>
<dbReference type="RefSeq" id="XP_025550748.1">
    <property type="nucleotide sequence ID" value="XM_025691173.1"/>
</dbReference>
<dbReference type="OrthoDB" id="2603at2759"/>
<feature type="transmembrane region" description="Helical" evidence="2">
    <location>
        <begin position="120"/>
        <end position="140"/>
    </location>
</feature>
<dbReference type="GeneID" id="37195462"/>